<organism evidence="5 6">
    <name type="scientific">Cynara cardunculus var. scolymus</name>
    <name type="common">Globe artichoke</name>
    <name type="synonym">Cynara scolymus</name>
    <dbReference type="NCBI Taxonomy" id="59895"/>
    <lineage>
        <taxon>Eukaryota</taxon>
        <taxon>Viridiplantae</taxon>
        <taxon>Streptophyta</taxon>
        <taxon>Embryophyta</taxon>
        <taxon>Tracheophyta</taxon>
        <taxon>Spermatophyta</taxon>
        <taxon>Magnoliopsida</taxon>
        <taxon>eudicotyledons</taxon>
        <taxon>Gunneridae</taxon>
        <taxon>Pentapetalae</taxon>
        <taxon>asterids</taxon>
        <taxon>campanulids</taxon>
        <taxon>Asterales</taxon>
        <taxon>Asteraceae</taxon>
        <taxon>Carduoideae</taxon>
        <taxon>Cardueae</taxon>
        <taxon>Carduinae</taxon>
        <taxon>Cynara</taxon>
    </lineage>
</organism>
<dbReference type="AlphaFoldDB" id="A0A103XNJ3"/>
<evidence type="ECO:0000256" key="1">
    <source>
        <dbReference type="ARBA" id="ARBA00008614"/>
    </source>
</evidence>
<dbReference type="GO" id="GO:2000022">
    <property type="term" value="P:regulation of jasmonic acid mediated signaling pathway"/>
    <property type="evidence" value="ECO:0007669"/>
    <property type="project" value="UniProtKB-UniRule"/>
</dbReference>
<protein>
    <recommendedName>
        <fullName evidence="2">Protein TIFY</fullName>
    </recommendedName>
    <alternativeName>
        <fullName evidence="2">Jasmonate ZIM domain-containing protein</fullName>
    </alternativeName>
</protein>
<dbReference type="InterPro" id="IPR010399">
    <property type="entry name" value="Tify_dom"/>
</dbReference>
<dbReference type="EMBL" id="LEKV01004577">
    <property type="protein sequence ID" value="KVH94013.1"/>
    <property type="molecule type" value="Genomic_DNA"/>
</dbReference>
<evidence type="ECO:0000256" key="2">
    <source>
        <dbReference type="RuleBase" id="RU369065"/>
    </source>
</evidence>
<sequence length="213" mass="23695">MSTSSEIVDSNPLPNSNFSHTFNLFTQYLKKKKKEQENTHLPLGMASSTMNLFPVTIKSTHPDVAIANGFPQLVPNKVEPESTQMTIFFAGQVMVVDDDKAMEIFMMLGGSEKGKDWIPKTEPSDLVASTHITRMEKQGVRIPGNLFSKPPTATATSTSTSTSTSSLVFLLQGKLPLLDSWRREKRGSRQEHPTTTTTTVTRHHRQGNLPDHR</sequence>
<dbReference type="PANTHER" id="PTHR33077">
    <property type="entry name" value="PROTEIN TIFY 4A-RELATED-RELATED"/>
    <property type="match status" value="1"/>
</dbReference>
<proteinExistence type="inferred from homology"/>
<gene>
    <name evidence="5" type="ORF">Ccrd_003910</name>
</gene>
<dbReference type="PANTHER" id="PTHR33077:SF140">
    <property type="entry name" value="PROTEIN TIFY 10B"/>
    <property type="match status" value="1"/>
</dbReference>
<feature type="region of interest" description="Disordered" evidence="3">
    <location>
        <begin position="142"/>
        <end position="162"/>
    </location>
</feature>
<dbReference type="SMART" id="SM00979">
    <property type="entry name" value="TIFY"/>
    <property type="match status" value="1"/>
</dbReference>
<feature type="domain" description="Tify" evidence="4">
    <location>
        <begin position="78"/>
        <end position="113"/>
    </location>
</feature>
<evidence type="ECO:0000259" key="4">
    <source>
        <dbReference type="PROSITE" id="PS51320"/>
    </source>
</evidence>
<comment type="domain">
    <text evidence="2">The jas domain is required for interaction with COI1.</text>
</comment>
<comment type="subcellular location">
    <subcellularLocation>
        <location evidence="2">Nucleus</location>
    </subcellularLocation>
</comment>
<reference evidence="5 6" key="1">
    <citation type="journal article" date="2016" name="Sci. Rep.">
        <title>The genome sequence of the outbreeding globe artichoke constructed de novo incorporating a phase-aware low-pass sequencing strategy of F1 progeny.</title>
        <authorList>
            <person name="Scaglione D."/>
            <person name="Reyes-Chin-Wo S."/>
            <person name="Acquadro A."/>
            <person name="Froenicke L."/>
            <person name="Portis E."/>
            <person name="Beitel C."/>
            <person name="Tirone M."/>
            <person name="Mauro R."/>
            <person name="Lo Monaco A."/>
            <person name="Mauromicale G."/>
            <person name="Faccioli P."/>
            <person name="Cattivelli L."/>
            <person name="Rieseberg L."/>
            <person name="Michelmore R."/>
            <person name="Lanteri S."/>
        </authorList>
    </citation>
    <scope>NUCLEOTIDE SEQUENCE [LARGE SCALE GENOMIC DNA]</scope>
    <source>
        <strain evidence="5">2C</strain>
    </source>
</reference>
<comment type="function">
    <text evidence="2">Repressor of jasmonate responses.</text>
</comment>
<accession>A0A103XNJ3</accession>
<dbReference type="Pfam" id="PF06200">
    <property type="entry name" value="tify"/>
    <property type="match status" value="1"/>
</dbReference>
<keyword evidence="2" id="KW-0539">Nucleus</keyword>
<comment type="caution">
    <text evidence="5">The sequence shown here is derived from an EMBL/GenBank/DDBJ whole genome shotgun (WGS) entry which is preliminary data.</text>
</comment>
<keyword evidence="2" id="KW-1184">Jasmonic acid signaling pathway</keyword>
<dbReference type="Proteomes" id="UP000243975">
    <property type="component" value="Unassembled WGS sequence"/>
</dbReference>
<dbReference type="GO" id="GO:0005634">
    <property type="term" value="C:nucleus"/>
    <property type="evidence" value="ECO:0007669"/>
    <property type="project" value="UniProtKB-SubCell"/>
</dbReference>
<feature type="region of interest" description="Disordered" evidence="3">
    <location>
        <begin position="181"/>
        <end position="213"/>
    </location>
</feature>
<dbReference type="InterPro" id="IPR040390">
    <property type="entry name" value="TIFY/JAZ"/>
</dbReference>
<evidence type="ECO:0000256" key="3">
    <source>
        <dbReference type="SAM" id="MobiDB-lite"/>
    </source>
</evidence>
<name>A0A103XNJ3_CYNCS</name>
<dbReference type="STRING" id="59895.A0A103XNJ3"/>
<evidence type="ECO:0000313" key="6">
    <source>
        <dbReference type="Proteomes" id="UP000243975"/>
    </source>
</evidence>
<dbReference type="Gramene" id="KVH94013">
    <property type="protein sequence ID" value="KVH94013"/>
    <property type="gene ID" value="Ccrd_003910"/>
</dbReference>
<evidence type="ECO:0000313" key="5">
    <source>
        <dbReference type="EMBL" id="KVH94013.1"/>
    </source>
</evidence>
<dbReference type="PROSITE" id="PS51320">
    <property type="entry name" value="TIFY"/>
    <property type="match status" value="1"/>
</dbReference>
<dbReference type="GO" id="GO:0031347">
    <property type="term" value="P:regulation of defense response"/>
    <property type="evidence" value="ECO:0007669"/>
    <property type="project" value="UniProtKB-UniRule"/>
</dbReference>
<comment type="similarity">
    <text evidence="1 2">Belongs to the TIFY/JAZ family.</text>
</comment>
<keyword evidence="6" id="KW-1185">Reference proteome</keyword>
<dbReference type="GO" id="GO:0009611">
    <property type="term" value="P:response to wounding"/>
    <property type="evidence" value="ECO:0007669"/>
    <property type="project" value="UniProtKB-UniRule"/>
</dbReference>
<feature type="compositionally biased region" description="Low complexity" evidence="3">
    <location>
        <begin position="152"/>
        <end position="162"/>
    </location>
</feature>